<dbReference type="InterPro" id="IPR013783">
    <property type="entry name" value="Ig-like_fold"/>
</dbReference>
<feature type="domain" description="SpaA-like prealbumin fold" evidence="9">
    <location>
        <begin position="324"/>
        <end position="413"/>
    </location>
</feature>
<dbReference type="EMBL" id="WWEQ01000073">
    <property type="protein sequence ID" value="MYM20744.1"/>
    <property type="molecule type" value="Genomic_DNA"/>
</dbReference>
<feature type="domain" description="Sgo0707-like N2" evidence="10">
    <location>
        <begin position="191"/>
        <end position="317"/>
    </location>
</feature>
<dbReference type="Gene3D" id="2.60.40.10">
    <property type="entry name" value="Immunoglobulins"/>
    <property type="match status" value="2"/>
</dbReference>
<evidence type="ECO:0000256" key="2">
    <source>
        <dbReference type="ARBA" id="ARBA00022525"/>
    </source>
</evidence>
<dbReference type="InterPro" id="IPR041033">
    <property type="entry name" value="SpaA_PFL_dom_1"/>
</dbReference>
<reference evidence="11 12" key="1">
    <citation type="submission" date="2020-01" db="EMBL/GenBank/DDBJ databases">
        <authorList>
            <person name="Deng T."/>
        </authorList>
    </citation>
    <scope>NUCLEOTIDE SEQUENCE [LARGE SCALE GENOMIC DNA]</scope>
    <source>
        <strain evidence="11 12">5221</strain>
    </source>
</reference>
<name>A0A6N9HB81_9MICO</name>
<evidence type="ECO:0000256" key="4">
    <source>
        <dbReference type="ARBA" id="ARBA00023088"/>
    </source>
</evidence>
<evidence type="ECO:0000313" key="12">
    <source>
        <dbReference type="Proteomes" id="UP000469215"/>
    </source>
</evidence>
<keyword evidence="2" id="KW-0964">Secreted</keyword>
<dbReference type="Pfam" id="PF17802">
    <property type="entry name" value="SpaA"/>
    <property type="match status" value="1"/>
</dbReference>
<evidence type="ECO:0000256" key="5">
    <source>
        <dbReference type="SAM" id="Phobius"/>
    </source>
</evidence>
<evidence type="ECO:0000259" key="7">
    <source>
        <dbReference type="Pfam" id="PF00746"/>
    </source>
</evidence>
<comment type="caution">
    <text evidence="11">The sequence shown here is derived from an EMBL/GenBank/DDBJ whole genome shotgun (WGS) entry which is preliminary data.</text>
</comment>
<feature type="signal peptide" evidence="6">
    <location>
        <begin position="1"/>
        <end position="32"/>
    </location>
</feature>
<keyword evidence="3 6" id="KW-0732">Signal</keyword>
<dbReference type="InterPro" id="IPR032364">
    <property type="entry name" value="GramPos_pilinD1_N"/>
</dbReference>
<proteinExistence type="predicted"/>
<keyword evidence="4" id="KW-0572">Peptidoglycan-anchor</keyword>
<sequence length="463" mass="48030">MSNALPTLWRWLAVAVAVALVSLGWSSGAAHAAGGVGNIDPSKTGSLTIHKFAGNEGSAGAGTQIGDTSNLGKPLSGVEFTIAPVSQKSGKAIDLTTPEGWDIIKGVQASDVTGGNGYTLGSGSPVTTGADGTATKSGLPLGLYLVTETNTGSNNVVTKSEPFLVTLPLPQSNGNWLYDVHVYPKNQVNDTTPEKTVDAPATPVLGSEVTWHIKAPVPSAKSFDKFVVTDQLDSRLSYVSAKVDNAGFAQGTDYTVAESNGLVSITFTAAGRAKLQAGTDISITLVTKVNSLGDDGVIKNKATVFVNDSKNDTNVPSTNWGPLQILKYAQGDEAKALAGATFDIFSDAGASTKVGTVTTGDDGRANISLWVGHNDVAQKDYWLKETKAPAGYVLDEQVRKVTVKANGTTSPVVIKVENVQQNHPKLPLTGANGQLMLTICGIGLVLIAVGAGVVTSSRRRRRG</sequence>
<keyword evidence="5" id="KW-0472">Membrane</keyword>
<feature type="chain" id="PRO_5027106390" evidence="6">
    <location>
        <begin position="33"/>
        <end position="463"/>
    </location>
</feature>
<dbReference type="InterPro" id="IPR046473">
    <property type="entry name" value="Sgo0707-like_N2"/>
</dbReference>
<dbReference type="Pfam" id="PF00746">
    <property type="entry name" value="Gram_pos_anchor"/>
    <property type="match status" value="1"/>
</dbReference>
<dbReference type="InterPro" id="IPR019931">
    <property type="entry name" value="LPXTG_anchor"/>
</dbReference>
<dbReference type="AlphaFoldDB" id="A0A6N9HB81"/>
<dbReference type="Proteomes" id="UP000469215">
    <property type="component" value="Unassembled WGS sequence"/>
</dbReference>
<feature type="domain" description="Gram-positive pilin subunit D1 N-terminal" evidence="8">
    <location>
        <begin position="43"/>
        <end position="187"/>
    </location>
</feature>
<evidence type="ECO:0000256" key="1">
    <source>
        <dbReference type="ARBA" id="ARBA00022512"/>
    </source>
</evidence>
<feature type="transmembrane region" description="Helical" evidence="5">
    <location>
        <begin position="435"/>
        <end position="454"/>
    </location>
</feature>
<dbReference type="Gene3D" id="2.60.40.740">
    <property type="match status" value="1"/>
</dbReference>
<evidence type="ECO:0000259" key="10">
    <source>
        <dbReference type="Pfam" id="PF20623"/>
    </source>
</evidence>
<feature type="domain" description="Gram-positive cocci surface proteins LPxTG" evidence="7">
    <location>
        <begin position="419"/>
        <end position="461"/>
    </location>
</feature>
<dbReference type="Pfam" id="PF20623">
    <property type="entry name" value="Sgo0707_N2"/>
    <property type="match status" value="1"/>
</dbReference>
<dbReference type="InterPro" id="IPR026466">
    <property type="entry name" value="Fim_isopep_form_D2_dom"/>
</dbReference>
<dbReference type="RefSeq" id="WP_160954155.1">
    <property type="nucleotide sequence ID" value="NZ_WWEQ01000073.1"/>
</dbReference>
<evidence type="ECO:0000256" key="6">
    <source>
        <dbReference type="SAM" id="SignalP"/>
    </source>
</evidence>
<dbReference type="GO" id="GO:0005975">
    <property type="term" value="P:carbohydrate metabolic process"/>
    <property type="evidence" value="ECO:0007669"/>
    <property type="project" value="UniProtKB-ARBA"/>
</dbReference>
<dbReference type="NCBIfam" id="TIGR04226">
    <property type="entry name" value="RrgB_K2N_iso_D2"/>
    <property type="match status" value="1"/>
</dbReference>
<accession>A0A6N9HB81</accession>
<dbReference type="Pfam" id="PF16555">
    <property type="entry name" value="GramPos_pilinD1"/>
    <property type="match status" value="1"/>
</dbReference>
<dbReference type="NCBIfam" id="NF033902">
    <property type="entry name" value="iso_D2_wall_anc"/>
    <property type="match status" value="1"/>
</dbReference>
<evidence type="ECO:0000259" key="8">
    <source>
        <dbReference type="Pfam" id="PF16555"/>
    </source>
</evidence>
<keyword evidence="1" id="KW-0134">Cell wall</keyword>
<keyword evidence="5" id="KW-1133">Transmembrane helix</keyword>
<gene>
    <name evidence="11" type="ORF">GSY69_12430</name>
</gene>
<keyword evidence="12" id="KW-1185">Reference proteome</keyword>
<keyword evidence="5" id="KW-0812">Transmembrane</keyword>
<protein>
    <submittedName>
        <fullName evidence="11">SpaH/EbpB family LPXTG-anchored major pilin</fullName>
    </submittedName>
</protein>
<organism evidence="11 12">
    <name type="scientific">Brevibacterium rongguiense</name>
    <dbReference type="NCBI Taxonomy" id="2695267"/>
    <lineage>
        <taxon>Bacteria</taxon>
        <taxon>Bacillati</taxon>
        <taxon>Actinomycetota</taxon>
        <taxon>Actinomycetes</taxon>
        <taxon>Micrococcales</taxon>
        <taxon>Brevibacteriaceae</taxon>
        <taxon>Brevibacterium</taxon>
    </lineage>
</organism>
<evidence type="ECO:0000313" key="11">
    <source>
        <dbReference type="EMBL" id="MYM20744.1"/>
    </source>
</evidence>
<evidence type="ECO:0000256" key="3">
    <source>
        <dbReference type="ARBA" id="ARBA00022729"/>
    </source>
</evidence>
<evidence type="ECO:0000259" key="9">
    <source>
        <dbReference type="Pfam" id="PF17802"/>
    </source>
</evidence>
<dbReference type="InterPro" id="IPR048052">
    <property type="entry name" value="FM1-like"/>
</dbReference>